<evidence type="ECO:0000256" key="7">
    <source>
        <dbReference type="SAM" id="Phobius"/>
    </source>
</evidence>
<comment type="caution">
    <text evidence="6">Lacks conserved residue(s) required for the propagation of feature annotation.</text>
</comment>
<keyword evidence="10" id="KW-1185">Reference proteome</keyword>
<comment type="caution">
    <text evidence="9">The sequence shown here is derived from an EMBL/GenBank/DDBJ whole genome shotgun (WGS) entry which is preliminary data.</text>
</comment>
<dbReference type="AlphaFoldDB" id="A0A8S1EFR4"/>
<feature type="signal peptide" evidence="8">
    <location>
        <begin position="1"/>
        <end position="21"/>
    </location>
</feature>
<accession>A0A8S1EFR4</accession>
<dbReference type="EMBL" id="CADEPM010000002">
    <property type="protein sequence ID" value="CAB3399659.1"/>
    <property type="molecule type" value="Genomic_DNA"/>
</dbReference>
<dbReference type="Gene3D" id="2.40.160.110">
    <property type="match status" value="1"/>
</dbReference>
<dbReference type="PROSITE" id="PS51407">
    <property type="entry name" value="LAMP_3"/>
    <property type="match status" value="1"/>
</dbReference>
<keyword evidence="1 6" id="KW-0812">Transmembrane</keyword>
<protein>
    <submittedName>
        <fullName evidence="9">Uncharacterized protein</fullName>
    </submittedName>
</protein>
<dbReference type="OrthoDB" id="6232933at2759"/>
<feature type="transmembrane region" description="Helical" evidence="7">
    <location>
        <begin position="229"/>
        <end position="252"/>
    </location>
</feature>
<comment type="subcellular location">
    <subcellularLocation>
        <location evidence="6">Membrane</location>
        <topology evidence="6">Single-pass type I membrane protein</topology>
    </subcellularLocation>
</comment>
<dbReference type="InterPro" id="IPR002000">
    <property type="entry name" value="Lysosome-assoc_membr_glycop"/>
</dbReference>
<comment type="similarity">
    <text evidence="6">Belongs to the LAMP family.</text>
</comment>
<dbReference type="Proteomes" id="UP000494206">
    <property type="component" value="Unassembled WGS sequence"/>
</dbReference>
<evidence type="ECO:0000256" key="1">
    <source>
        <dbReference type="ARBA" id="ARBA00022692"/>
    </source>
</evidence>
<evidence type="ECO:0000256" key="2">
    <source>
        <dbReference type="ARBA" id="ARBA00022729"/>
    </source>
</evidence>
<dbReference type="GO" id="GO:0005765">
    <property type="term" value="C:lysosomal membrane"/>
    <property type="evidence" value="ECO:0007669"/>
    <property type="project" value="TreeGrafter"/>
</dbReference>
<evidence type="ECO:0000256" key="3">
    <source>
        <dbReference type="ARBA" id="ARBA00022989"/>
    </source>
</evidence>
<keyword evidence="4 6" id="KW-0472">Membrane</keyword>
<evidence type="ECO:0000256" key="6">
    <source>
        <dbReference type="PROSITE-ProRule" id="PRU00740"/>
    </source>
</evidence>
<gene>
    <name evidence="9" type="ORF">CBOVIS_LOCUS2748</name>
</gene>
<dbReference type="PANTHER" id="PTHR11506:SF42">
    <property type="entry name" value="LYSOSOME-ASSOCIATED MEMBRANE GLYCOPROTEIN 5"/>
    <property type="match status" value="1"/>
</dbReference>
<dbReference type="PANTHER" id="PTHR11506">
    <property type="entry name" value="LYSOSOME-ASSOCIATED MEMBRANE GLYCOPROTEIN"/>
    <property type="match status" value="1"/>
</dbReference>
<evidence type="ECO:0000313" key="10">
    <source>
        <dbReference type="Proteomes" id="UP000494206"/>
    </source>
</evidence>
<keyword evidence="2 8" id="KW-0732">Signal</keyword>
<dbReference type="FunFam" id="2.40.160.110:FF:000012">
    <property type="entry name" value="LAMP (Lysosome-associated membrane protein) homolog"/>
    <property type="match status" value="1"/>
</dbReference>
<reference evidence="9 10" key="1">
    <citation type="submission" date="2020-04" db="EMBL/GenBank/DDBJ databases">
        <authorList>
            <person name="Laetsch R D."/>
            <person name="Stevens L."/>
            <person name="Kumar S."/>
            <person name="Blaxter L. M."/>
        </authorList>
    </citation>
    <scope>NUCLEOTIDE SEQUENCE [LARGE SCALE GENOMIC DNA]</scope>
</reference>
<evidence type="ECO:0000256" key="4">
    <source>
        <dbReference type="ARBA" id="ARBA00023136"/>
    </source>
</evidence>
<dbReference type="GO" id="GO:0031902">
    <property type="term" value="C:late endosome membrane"/>
    <property type="evidence" value="ECO:0007669"/>
    <property type="project" value="TreeGrafter"/>
</dbReference>
<proteinExistence type="inferred from homology"/>
<feature type="chain" id="PRO_5035894907" evidence="8">
    <location>
        <begin position="22"/>
        <end position="280"/>
    </location>
</feature>
<evidence type="ECO:0000256" key="8">
    <source>
        <dbReference type="SAM" id="SignalP"/>
    </source>
</evidence>
<evidence type="ECO:0000256" key="5">
    <source>
        <dbReference type="ARBA" id="ARBA00023180"/>
    </source>
</evidence>
<keyword evidence="3 7" id="KW-1133">Transmembrane helix</keyword>
<organism evidence="9 10">
    <name type="scientific">Caenorhabditis bovis</name>
    <dbReference type="NCBI Taxonomy" id="2654633"/>
    <lineage>
        <taxon>Eukaryota</taxon>
        <taxon>Metazoa</taxon>
        <taxon>Ecdysozoa</taxon>
        <taxon>Nematoda</taxon>
        <taxon>Chromadorea</taxon>
        <taxon>Rhabditida</taxon>
        <taxon>Rhabditina</taxon>
        <taxon>Rhabditomorpha</taxon>
        <taxon>Rhabditoidea</taxon>
        <taxon>Rhabditidae</taxon>
        <taxon>Peloderinae</taxon>
        <taxon>Caenorhabditis</taxon>
    </lineage>
</organism>
<evidence type="ECO:0000313" key="9">
    <source>
        <dbReference type="EMBL" id="CAB3399659.1"/>
    </source>
</evidence>
<keyword evidence="5" id="KW-0325">Glycoprotein</keyword>
<sequence>MSRVGLDLTLLIQLPLEGAGGQKRGTYKVVNSDTKIPCIILQTDITLYLSYYTTTGTEEATIHVPTTSTVDADVSSCDTIITTSNHSIKSQLLRINLDHMPGWSIDLAFTKDNMFKTEKGTEYTLFQINVTANYGSDPSSYPGVQEPIQHYYLPIDPNDLSDVSGSIYAKNGNSYYCPSSQKYAINKNTKYGPYAYIKFILTTLQAYKTDGGGYGNRETCPSDQRVTDLVPIIVGCSLAGIIVLTLIIYLIYRSCLPSDVINLVNPESNHAYSNEIEDDE</sequence>
<name>A0A8S1EFR4_9PELO</name>
<dbReference type="GO" id="GO:0005886">
    <property type="term" value="C:plasma membrane"/>
    <property type="evidence" value="ECO:0007669"/>
    <property type="project" value="TreeGrafter"/>
</dbReference>
<dbReference type="GO" id="GO:0072594">
    <property type="term" value="P:establishment of protein localization to organelle"/>
    <property type="evidence" value="ECO:0007669"/>
    <property type="project" value="TreeGrafter"/>
</dbReference>